<feature type="transmembrane region" description="Helical" evidence="2">
    <location>
        <begin position="37"/>
        <end position="61"/>
    </location>
</feature>
<feature type="non-terminal residue" evidence="4">
    <location>
        <position position="1"/>
    </location>
</feature>
<organism evidence="4 5">
    <name type="scientific">Cylindrobasidium torrendii FP15055 ss-10</name>
    <dbReference type="NCBI Taxonomy" id="1314674"/>
    <lineage>
        <taxon>Eukaryota</taxon>
        <taxon>Fungi</taxon>
        <taxon>Dikarya</taxon>
        <taxon>Basidiomycota</taxon>
        <taxon>Agaricomycotina</taxon>
        <taxon>Agaricomycetes</taxon>
        <taxon>Agaricomycetidae</taxon>
        <taxon>Agaricales</taxon>
        <taxon>Marasmiineae</taxon>
        <taxon>Physalacriaceae</taxon>
        <taxon>Cylindrobasidium</taxon>
    </lineage>
</organism>
<evidence type="ECO:0000313" key="5">
    <source>
        <dbReference type="Proteomes" id="UP000054007"/>
    </source>
</evidence>
<keyword evidence="2" id="KW-0472">Membrane</keyword>
<dbReference type="Proteomes" id="UP000054007">
    <property type="component" value="Unassembled WGS sequence"/>
</dbReference>
<evidence type="ECO:0000259" key="3">
    <source>
        <dbReference type="Pfam" id="PF20153"/>
    </source>
</evidence>
<dbReference type="Pfam" id="PF20153">
    <property type="entry name" value="DUF6535"/>
    <property type="match status" value="1"/>
</dbReference>
<accession>A0A0D7ASX1</accession>
<keyword evidence="2" id="KW-1133">Transmembrane helix</keyword>
<evidence type="ECO:0000256" key="2">
    <source>
        <dbReference type="SAM" id="Phobius"/>
    </source>
</evidence>
<feature type="region of interest" description="Disordered" evidence="1">
    <location>
        <begin position="472"/>
        <end position="495"/>
    </location>
</feature>
<dbReference type="InterPro" id="IPR045338">
    <property type="entry name" value="DUF6535"/>
</dbReference>
<evidence type="ECO:0000256" key="1">
    <source>
        <dbReference type="SAM" id="MobiDB-lite"/>
    </source>
</evidence>
<evidence type="ECO:0000313" key="4">
    <source>
        <dbReference type="EMBL" id="KIY60929.1"/>
    </source>
</evidence>
<keyword evidence="5" id="KW-1185">Reference proteome</keyword>
<proteinExistence type="predicted"/>
<dbReference type="EMBL" id="KN881148">
    <property type="protein sequence ID" value="KIY60929.1"/>
    <property type="molecule type" value="Genomic_DNA"/>
</dbReference>
<dbReference type="AlphaFoldDB" id="A0A0D7ASX1"/>
<feature type="transmembrane region" description="Helical" evidence="2">
    <location>
        <begin position="7"/>
        <end position="31"/>
    </location>
</feature>
<gene>
    <name evidence="4" type="ORF">CYLTODRAFT_460289</name>
</gene>
<name>A0A0D7ASX1_9AGAR</name>
<sequence length="523" mass="58456">KWAVRTIVGLLPTLLHLALALFLIGLVVFLSPLQCGIAISVGIISGALFVAYIASIVIAIVHVESPYRTTFSDILSTTLRWMFNTVYPVFQARLKLPEVSLMPTTRDAEKASAVCLEEHPGATQACHALLWLHNTTGSMSAKTLIMNSLGAFPPKFFHGDAQQEVFVQLSNGCGPEYSVMRQWRRDFPKSTVHDFEQMLRILCHSKYAGDVFLNVDNVEDHLKSDTGLALACAASEAAPSSQNQENAAEEGCRAKLTALLTFFSDRASTILSRLPLDHGDSPDESYASIIGSLGTAPTVVWSSLIRESPWLTRLSPRDLDDWPLREVDLRAYLWLIKMAQKHRTPQSPSVFQNPVSLLAFLHPIFENLGWYDLSPLALTIFTESVPPPLDNEDDGDLMVNSPPPDKDAVREPAIYPPEWPPLPAPTWTEVLKEAEIKAWEWVMGGEARWKAWEWEMKGEARWKTWKAAEEARRKAEIAQEEEDEEKAKREREGAEGGLWNGVRKFVREKLRGGQKGGDESTKV</sequence>
<reference evidence="4 5" key="1">
    <citation type="journal article" date="2015" name="Fungal Genet. Biol.">
        <title>Evolution of novel wood decay mechanisms in Agaricales revealed by the genome sequences of Fistulina hepatica and Cylindrobasidium torrendii.</title>
        <authorList>
            <person name="Floudas D."/>
            <person name="Held B.W."/>
            <person name="Riley R."/>
            <person name="Nagy L.G."/>
            <person name="Koehler G."/>
            <person name="Ransdell A.S."/>
            <person name="Younus H."/>
            <person name="Chow J."/>
            <person name="Chiniquy J."/>
            <person name="Lipzen A."/>
            <person name="Tritt A."/>
            <person name="Sun H."/>
            <person name="Haridas S."/>
            <person name="LaButti K."/>
            <person name="Ohm R.A."/>
            <person name="Kues U."/>
            <person name="Blanchette R.A."/>
            <person name="Grigoriev I.V."/>
            <person name="Minto R.E."/>
            <person name="Hibbett D.S."/>
        </authorList>
    </citation>
    <scope>NUCLEOTIDE SEQUENCE [LARGE SCALE GENOMIC DNA]</scope>
    <source>
        <strain evidence="4 5">FP15055 ss-10</strain>
    </source>
</reference>
<protein>
    <recommendedName>
        <fullName evidence="3">DUF6535 domain-containing protein</fullName>
    </recommendedName>
</protein>
<feature type="domain" description="DUF6535" evidence="3">
    <location>
        <begin position="1"/>
        <end position="31"/>
    </location>
</feature>
<feature type="compositionally biased region" description="Basic and acidic residues" evidence="1">
    <location>
        <begin position="485"/>
        <end position="494"/>
    </location>
</feature>
<keyword evidence="2" id="KW-0812">Transmembrane</keyword>